<dbReference type="Gene3D" id="3.40.50.450">
    <property type="match status" value="1"/>
</dbReference>
<keyword evidence="8 12" id="KW-0418">Kinase</keyword>
<dbReference type="AlphaFoldDB" id="A0A348AJU0"/>
<dbReference type="InterPro" id="IPR000023">
    <property type="entry name" value="Phosphofructokinase_dom"/>
</dbReference>
<dbReference type="InterPro" id="IPR022953">
    <property type="entry name" value="ATP_PFK"/>
</dbReference>
<organism evidence="14 15">
    <name type="scientific">Methylomusa anaerophila</name>
    <dbReference type="NCBI Taxonomy" id="1930071"/>
    <lineage>
        <taxon>Bacteria</taxon>
        <taxon>Bacillati</taxon>
        <taxon>Bacillota</taxon>
        <taxon>Negativicutes</taxon>
        <taxon>Selenomonadales</taxon>
        <taxon>Sporomusaceae</taxon>
        <taxon>Methylomusa</taxon>
    </lineage>
</organism>
<evidence type="ECO:0000256" key="9">
    <source>
        <dbReference type="ARBA" id="ARBA00022840"/>
    </source>
</evidence>
<dbReference type="GO" id="GO:0006002">
    <property type="term" value="P:fructose 6-phosphate metabolic process"/>
    <property type="evidence" value="ECO:0007669"/>
    <property type="project" value="InterPro"/>
</dbReference>
<dbReference type="GO" id="GO:0061621">
    <property type="term" value="P:canonical glycolysis"/>
    <property type="evidence" value="ECO:0007669"/>
    <property type="project" value="TreeGrafter"/>
</dbReference>
<evidence type="ECO:0000256" key="7">
    <source>
        <dbReference type="ARBA" id="ARBA00022741"/>
    </source>
</evidence>
<feature type="binding site" description="in other chain" evidence="12">
    <location>
        <begin position="289"/>
        <end position="292"/>
    </location>
    <ligand>
        <name>substrate</name>
        <note>ligand shared between dimeric partners</note>
    </ligand>
</feature>
<evidence type="ECO:0000256" key="8">
    <source>
        <dbReference type="ARBA" id="ARBA00022777"/>
    </source>
</evidence>
<evidence type="ECO:0000256" key="6">
    <source>
        <dbReference type="ARBA" id="ARBA00022723"/>
    </source>
</evidence>
<comment type="catalytic activity">
    <reaction evidence="12">
        <text>beta-D-fructose 6-phosphate + ATP = beta-D-fructose 1,6-bisphosphate + ADP + H(+)</text>
        <dbReference type="Rhea" id="RHEA:16109"/>
        <dbReference type="ChEBI" id="CHEBI:15378"/>
        <dbReference type="ChEBI" id="CHEBI:30616"/>
        <dbReference type="ChEBI" id="CHEBI:32966"/>
        <dbReference type="ChEBI" id="CHEBI:57634"/>
        <dbReference type="ChEBI" id="CHEBI:456216"/>
        <dbReference type="EC" id="2.7.1.11"/>
    </reaction>
</comment>
<name>A0A348AJU0_9FIRM</name>
<keyword evidence="6 12" id="KW-0479">Metal-binding</keyword>
<dbReference type="NCBIfam" id="TIGR02483">
    <property type="entry name" value="PFK_mixed"/>
    <property type="match status" value="1"/>
</dbReference>
<feature type="active site" description="Proton acceptor" evidence="12">
    <location>
        <position position="144"/>
    </location>
</feature>
<dbReference type="UniPathway" id="UPA00109">
    <property type="reaction ID" value="UER00182"/>
</dbReference>
<evidence type="ECO:0000256" key="2">
    <source>
        <dbReference type="ARBA" id="ARBA00004496"/>
    </source>
</evidence>
<comment type="subunit">
    <text evidence="12">Homodimer or homotetramer.</text>
</comment>
<comment type="similarity">
    <text evidence="12">Belongs to the phosphofructokinase type A (PFKA) family. Mixed-substrate PFK group III subfamily.</text>
</comment>
<dbReference type="InterPro" id="IPR015912">
    <property type="entry name" value="Phosphofructokinase_CS"/>
</dbReference>
<dbReference type="SUPFAM" id="SSF53784">
    <property type="entry name" value="Phosphofructokinase"/>
    <property type="match status" value="1"/>
</dbReference>
<dbReference type="GO" id="GO:0005945">
    <property type="term" value="C:6-phosphofructokinase complex"/>
    <property type="evidence" value="ECO:0007669"/>
    <property type="project" value="TreeGrafter"/>
</dbReference>
<dbReference type="GO" id="GO:0005524">
    <property type="term" value="F:ATP binding"/>
    <property type="evidence" value="ECO:0007669"/>
    <property type="project" value="UniProtKB-KW"/>
</dbReference>
<dbReference type="HAMAP" id="MF_01976">
    <property type="entry name" value="Phosphofructokinase_III"/>
    <property type="match status" value="1"/>
</dbReference>
<dbReference type="Proteomes" id="UP000276437">
    <property type="component" value="Chromosome"/>
</dbReference>
<dbReference type="GO" id="GO:0003872">
    <property type="term" value="F:6-phosphofructokinase activity"/>
    <property type="evidence" value="ECO:0007669"/>
    <property type="project" value="UniProtKB-UniRule"/>
</dbReference>
<feature type="binding site" evidence="12">
    <location>
        <begin position="119"/>
        <end position="122"/>
    </location>
    <ligand>
        <name>ATP</name>
        <dbReference type="ChEBI" id="CHEBI:30616"/>
    </ligand>
</feature>
<accession>A0A348AJU0</accession>
<keyword evidence="7 12" id="KW-0547">Nucleotide-binding</keyword>
<dbReference type="GO" id="GO:0042802">
    <property type="term" value="F:identical protein binding"/>
    <property type="evidence" value="ECO:0007669"/>
    <property type="project" value="TreeGrafter"/>
</dbReference>
<comment type="function">
    <text evidence="12">Catalyzes the phosphorylation of D-fructose 6-phosphate to fructose 1,6-bisphosphate by ATP, the first committing step of glycolysis.</text>
</comment>
<feature type="binding site" evidence="12">
    <location>
        <position position="17"/>
    </location>
    <ligand>
        <name>ATP</name>
        <dbReference type="ChEBI" id="CHEBI:30616"/>
    </ligand>
</feature>
<dbReference type="EC" id="2.7.1.11" evidence="12"/>
<comment type="subcellular location">
    <subcellularLocation>
        <location evidence="2 12">Cytoplasm</location>
    </subcellularLocation>
</comment>
<dbReference type="FunFam" id="3.40.50.460:FF:000002">
    <property type="entry name" value="ATP-dependent 6-phosphofructokinase"/>
    <property type="match status" value="1"/>
</dbReference>
<dbReference type="NCBIfam" id="NF002872">
    <property type="entry name" value="PRK03202.1"/>
    <property type="match status" value="1"/>
</dbReference>
<feature type="site" description="Important for substrate specificity; cannot use PPi as phosphoryl donor" evidence="12">
    <location>
        <position position="121"/>
    </location>
</feature>
<comment type="pathway">
    <text evidence="3 12">Carbohydrate degradation; glycolysis; D-glyceraldehyde 3-phosphate and glycerone phosphate from D-glucose: step 3/4.</text>
</comment>
<dbReference type="PANTHER" id="PTHR13697:SF52">
    <property type="entry name" value="ATP-DEPENDENT 6-PHOSPHOFRUCTOKINASE 3"/>
    <property type="match status" value="1"/>
</dbReference>
<evidence type="ECO:0000256" key="3">
    <source>
        <dbReference type="ARBA" id="ARBA00004679"/>
    </source>
</evidence>
<protein>
    <recommendedName>
        <fullName evidence="12">ATP-dependent 6-phosphofructokinase</fullName>
        <shortName evidence="12">ATP-PFK</shortName>
        <shortName evidence="12">Phosphofructokinase</shortName>
        <ecNumber evidence="12">2.7.1.11</ecNumber>
    </recommendedName>
    <alternativeName>
        <fullName evidence="12">Phosphohexokinase</fullName>
    </alternativeName>
</protein>
<dbReference type="InterPro" id="IPR035966">
    <property type="entry name" value="PKF_sf"/>
</dbReference>
<dbReference type="InterPro" id="IPR012003">
    <property type="entry name" value="ATP_PFK_prok-type"/>
</dbReference>
<dbReference type="GO" id="GO:0070095">
    <property type="term" value="F:fructose-6-phosphate binding"/>
    <property type="evidence" value="ECO:0007669"/>
    <property type="project" value="TreeGrafter"/>
</dbReference>
<dbReference type="Pfam" id="PF00365">
    <property type="entry name" value="PFK"/>
    <property type="match status" value="1"/>
</dbReference>
<evidence type="ECO:0000256" key="5">
    <source>
        <dbReference type="ARBA" id="ARBA00022679"/>
    </source>
</evidence>
<dbReference type="GO" id="GO:0047334">
    <property type="term" value="F:diphosphate-fructose-6-phosphate 1-phosphotransferase activity"/>
    <property type="evidence" value="ECO:0007669"/>
    <property type="project" value="InterPro"/>
</dbReference>
<dbReference type="PROSITE" id="PS00433">
    <property type="entry name" value="PHOSPHOFRUCTOKINASE"/>
    <property type="match status" value="1"/>
</dbReference>
<keyword evidence="10 12" id="KW-0460">Magnesium</keyword>
<feature type="binding site" description="in other chain" evidence="12">
    <location>
        <position position="239"/>
    </location>
    <ligand>
        <name>substrate</name>
        <note>ligand shared between dimeric partners</note>
    </ligand>
</feature>
<dbReference type="PRINTS" id="PR00476">
    <property type="entry name" value="PHFRCTKINASE"/>
</dbReference>
<gene>
    <name evidence="14" type="primary">pfkA1</name>
    <name evidence="12" type="synonym">pfkA</name>
    <name evidence="14" type="ORF">MAMMFC1_02016</name>
</gene>
<keyword evidence="11 12" id="KW-0324">Glycolysis</keyword>
<evidence type="ECO:0000259" key="13">
    <source>
        <dbReference type="Pfam" id="PF00365"/>
    </source>
</evidence>
<dbReference type="GO" id="GO:0016208">
    <property type="term" value="F:AMP binding"/>
    <property type="evidence" value="ECO:0007669"/>
    <property type="project" value="TreeGrafter"/>
</dbReference>
<feature type="domain" description="Phosphofructokinase" evidence="13">
    <location>
        <begin position="10"/>
        <end position="315"/>
    </location>
</feature>
<comment type="caution">
    <text evidence="12">Lacks conserved residue(s) required for the propagation of feature annotation.</text>
</comment>
<feature type="binding site" evidence="12">
    <location>
        <begin position="79"/>
        <end position="80"/>
    </location>
    <ligand>
        <name>ATP</name>
        <dbReference type="ChEBI" id="CHEBI:30616"/>
    </ligand>
</feature>
<feature type="binding site" evidence="12">
    <location>
        <position position="283"/>
    </location>
    <ligand>
        <name>substrate</name>
        <note>ligand shared between dimeric partners</note>
    </ligand>
</feature>
<evidence type="ECO:0000256" key="12">
    <source>
        <dbReference type="HAMAP-Rule" id="MF_01976"/>
    </source>
</evidence>
<evidence type="ECO:0000256" key="1">
    <source>
        <dbReference type="ARBA" id="ARBA00001946"/>
    </source>
</evidence>
<dbReference type="Gene3D" id="3.40.50.460">
    <property type="entry name" value="Phosphofructokinase domain"/>
    <property type="match status" value="1"/>
</dbReference>
<dbReference type="GO" id="GO:0030388">
    <property type="term" value="P:fructose 1,6-bisphosphate metabolic process"/>
    <property type="evidence" value="ECO:0007669"/>
    <property type="project" value="TreeGrafter"/>
</dbReference>
<keyword evidence="9 12" id="KW-0067">ATP-binding</keyword>
<evidence type="ECO:0000256" key="10">
    <source>
        <dbReference type="ARBA" id="ARBA00022842"/>
    </source>
</evidence>
<keyword evidence="4 12" id="KW-0963">Cytoplasm</keyword>
<feature type="binding site" evidence="12">
    <location>
        <position position="179"/>
    </location>
    <ligand>
        <name>substrate</name>
        <note>ligand shared between dimeric partners</note>
    </ligand>
</feature>
<dbReference type="PANTHER" id="PTHR13697">
    <property type="entry name" value="PHOSPHOFRUCTOKINASE"/>
    <property type="match status" value="1"/>
</dbReference>
<evidence type="ECO:0000256" key="11">
    <source>
        <dbReference type="ARBA" id="ARBA00023152"/>
    </source>
</evidence>
<evidence type="ECO:0000313" key="14">
    <source>
        <dbReference type="EMBL" id="BBB91338.1"/>
    </source>
</evidence>
<feature type="binding site" evidence="12">
    <location>
        <position position="120"/>
    </location>
    <ligand>
        <name>Mg(2+)</name>
        <dbReference type="ChEBI" id="CHEBI:18420"/>
        <note>catalytic</note>
    </ligand>
</feature>
<dbReference type="EMBL" id="AP018449">
    <property type="protein sequence ID" value="BBB91338.1"/>
    <property type="molecule type" value="Genomic_DNA"/>
</dbReference>
<evidence type="ECO:0000256" key="4">
    <source>
        <dbReference type="ARBA" id="ARBA00022490"/>
    </source>
</evidence>
<dbReference type="RefSeq" id="WP_232035760.1">
    <property type="nucleotide sequence ID" value="NZ_AP018449.1"/>
</dbReference>
<proteinExistence type="inferred from homology"/>
<reference evidence="14 15" key="1">
    <citation type="journal article" date="2018" name="Int. J. Syst. Evol. Microbiol.">
        <title>Methylomusa anaerophila gen. nov., sp. nov., an anaerobic methanol-utilizing bacterium isolated from a microbial fuel cell.</title>
        <authorList>
            <person name="Amano N."/>
            <person name="Yamamuro A."/>
            <person name="Miyahara M."/>
            <person name="Kouzuma A."/>
            <person name="Abe T."/>
            <person name="Watanabe K."/>
        </authorList>
    </citation>
    <scope>NUCLEOTIDE SEQUENCE [LARGE SCALE GENOMIC DNA]</scope>
    <source>
        <strain evidence="14 15">MMFC1</strain>
    </source>
</reference>
<dbReference type="GO" id="GO:0048029">
    <property type="term" value="F:monosaccharide binding"/>
    <property type="evidence" value="ECO:0007669"/>
    <property type="project" value="TreeGrafter"/>
</dbReference>
<dbReference type="InterPro" id="IPR012829">
    <property type="entry name" value="Phosphofructokinase_III"/>
</dbReference>
<evidence type="ECO:0000313" key="15">
    <source>
        <dbReference type="Proteomes" id="UP000276437"/>
    </source>
</evidence>
<keyword evidence="15" id="KW-1185">Reference proteome</keyword>
<dbReference type="GO" id="GO:0046872">
    <property type="term" value="F:metal ion binding"/>
    <property type="evidence" value="ECO:0007669"/>
    <property type="project" value="UniProtKB-KW"/>
</dbReference>
<dbReference type="KEGG" id="mana:MAMMFC1_02016"/>
<feature type="binding site" description="in other chain" evidence="12">
    <location>
        <begin position="142"/>
        <end position="144"/>
    </location>
    <ligand>
        <name>substrate</name>
        <note>ligand shared between dimeric partners</note>
    </ligand>
</feature>
<comment type="cofactor">
    <cofactor evidence="1 12">
        <name>Mg(2+)</name>
        <dbReference type="ChEBI" id="CHEBI:18420"/>
    </cofactor>
</comment>
<feature type="binding site" description="in other chain" evidence="12">
    <location>
        <begin position="186"/>
        <end position="188"/>
    </location>
    <ligand>
        <name>substrate</name>
        <note>ligand shared between dimeric partners</note>
    </ligand>
</feature>
<dbReference type="PIRSF" id="PIRSF000532">
    <property type="entry name" value="ATP_PFK_prok"/>
    <property type="match status" value="1"/>
</dbReference>
<keyword evidence="5 12" id="KW-0808">Transferase</keyword>
<sequence>MVANGNIQTIAVLTGGGDCPGLNAVIRAVVKTALGAGMKVWGIQNGFGGMVENQMIAMTDQAVSGILPRGGTILGTTNRDNPFHYPQKRGNEIVYENMSEQALANLREKRIEALVVIGGDGTLKVGSDFQAMGLAVVAVPKTIDNDIPGTERTFGFDTAVATATDALDRLHTTAESHHRVMVLEVMGRYAGWIALHAGMAGGADCILIPEIPFAIEPVIAKIKQRQGNGKRFSIVVIAEGAFPRGGQVSVSRIVEGSHEKIRLGGAGEKLAREIEEITGIESRCTVLGHLQRGGSPTAFDRVLSTRYGVAAVQCIKDNVFGHMVALNKNQIIRIPIEEIAGQAYNVPLDNELLLAGRAIGICFGD</sequence>